<accession>A0A2T0PSF3</accession>
<reference evidence="5 6" key="1">
    <citation type="submission" date="2018-03" db="EMBL/GenBank/DDBJ databases">
        <title>Genomic Encyclopedia of Archaeal and Bacterial Type Strains, Phase II (KMG-II): from individual species to whole genera.</title>
        <authorList>
            <person name="Goeker M."/>
        </authorList>
    </citation>
    <scope>NUCLEOTIDE SEQUENCE [LARGE SCALE GENOMIC DNA]</scope>
    <source>
        <strain evidence="5 6">DSM 45601</strain>
    </source>
</reference>
<dbReference type="GO" id="GO:0000160">
    <property type="term" value="P:phosphorelay signal transduction system"/>
    <property type="evidence" value="ECO:0007669"/>
    <property type="project" value="InterPro"/>
</dbReference>
<dbReference type="SUPFAM" id="SSF48452">
    <property type="entry name" value="TPR-like"/>
    <property type="match status" value="2"/>
</dbReference>
<gene>
    <name evidence="5" type="ORF">CLV72_11317</name>
</gene>
<evidence type="ECO:0000313" key="6">
    <source>
        <dbReference type="Proteomes" id="UP000237846"/>
    </source>
</evidence>
<dbReference type="GO" id="GO:0003677">
    <property type="term" value="F:DNA binding"/>
    <property type="evidence" value="ECO:0007669"/>
    <property type="project" value="UniProtKB-UniRule"/>
</dbReference>
<dbReference type="PANTHER" id="PTHR47691">
    <property type="entry name" value="REGULATOR-RELATED"/>
    <property type="match status" value="1"/>
</dbReference>
<dbReference type="Proteomes" id="UP000237846">
    <property type="component" value="Unassembled WGS sequence"/>
</dbReference>
<evidence type="ECO:0000313" key="5">
    <source>
        <dbReference type="EMBL" id="PRX91832.1"/>
    </source>
</evidence>
<name>A0A2T0PSF3_9ACTN</name>
<feature type="domain" description="OmpR/PhoB-type" evidence="4">
    <location>
        <begin position="1"/>
        <end position="96"/>
    </location>
</feature>
<organism evidence="5 6">
    <name type="scientific">Allonocardiopsis opalescens</name>
    <dbReference type="NCBI Taxonomy" id="1144618"/>
    <lineage>
        <taxon>Bacteria</taxon>
        <taxon>Bacillati</taxon>
        <taxon>Actinomycetota</taxon>
        <taxon>Actinomycetes</taxon>
        <taxon>Streptosporangiales</taxon>
        <taxon>Allonocardiopsis</taxon>
    </lineage>
</organism>
<dbReference type="CDD" id="cd15831">
    <property type="entry name" value="BTAD"/>
    <property type="match status" value="1"/>
</dbReference>
<dbReference type="Pfam" id="PF00486">
    <property type="entry name" value="Trans_reg_C"/>
    <property type="match status" value="1"/>
</dbReference>
<evidence type="ECO:0000256" key="3">
    <source>
        <dbReference type="PROSITE-ProRule" id="PRU01091"/>
    </source>
</evidence>
<evidence type="ECO:0000256" key="1">
    <source>
        <dbReference type="ARBA" id="ARBA00005820"/>
    </source>
</evidence>
<keyword evidence="2 3" id="KW-0238">DNA-binding</keyword>
<dbReference type="PANTHER" id="PTHR47691:SF3">
    <property type="entry name" value="HTH-TYPE TRANSCRIPTIONAL REGULATOR RV0890C-RELATED"/>
    <property type="match status" value="1"/>
</dbReference>
<dbReference type="RefSeq" id="WP_106253524.1">
    <property type="nucleotide sequence ID" value="NZ_PVZC01000013.1"/>
</dbReference>
<dbReference type="Gene3D" id="1.25.40.10">
    <property type="entry name" value="Tetratricopeptide repeat domain"/>
    <property type="match status" value="2"/>
</dbReference>
<feature type="DNA-binding region" description="OmpR/PhoB-type" evidence="3">
    <location>
        <begin position="1"/>
        <end position="96"/>
    </location>
</feature>
<sequence length="1076" mass="114189">MRFGVLGPLAVWTERGEPVAVPGLKVRALLADLLISAGRPVPADRLIDDLWPADPPGNPAGALSAKVSQLRRALEDAEPGARALVVSRPGGYLLDISPDLLDAQRFEALADRADKAGEPHARAALLADALALWRGPALADFADDAFARTYTARLEERRLTAHEDRAEARLELGEHVRLAGELTELVAAHPLRERLRAAQLRALYGAGRRTEALDGYRELRERLAEELGLDPGPELAALHLAMLNSDPALRPPERRPPLVAAQALPVPLTELVGREEAVAEIGERLAVERLVTLTGPGGVGKTRLALEVAARRAGGFPDGVRLVELAALPGGSGEALTDVVLAALDVSDAAGPLTAVDRLATAIGARELLLVLDNCEHVVEEVAELAERLLRAAPGLRVLATSREPLAVHGESVWNVPPLDVPDRAAAAEPELLERCGAVRLFVSLARSADRGFTLDAGTAPAVAVLCRRLDGIPLALELAANRVRALGVHGLVERLDDRFRLLATGHRGRPPRQRTLTAMIDWSWELLTGPERAVLRRLAVHADGCTIEAAEAVCADAELPAGEVLDVLSRLVDRSLVVAVHSADGTRYRLLESVSAYGLDRLAEAGETAEVRARHQHHYARLAEVSAPLLHGSGQRARLRRLTAEAANLRAAVDGALADGRPETALRITCALLWFWFLRGRLGEARRTVQAVLAADDGSRPELAARAAAWSAGFAVQLGDGADWGRRRDAALARFEGVDDPLGRAMAEWWLALSGSDSSDLAAGDALLDRAEAVFAAHGDDWGTAAALTVRAKHAHARGDTAALTAAAEASARLFERLGDGWGLLQSTEWLAARAELAGDYGEAARLHRDGLRTAELLELWPVVAGQLAWLSWTALQTRDFGTARAYGERARRLYAEQGSTFGTIFADLVLGHTARKTGELDTAARHLEPILANSPRQDTGEGLPLHLTLILTELGFVAELRGDAAAAYALHLEALMIAREVAPRRDGSLALEGLAGALALAGRPGPAARLLGAAAAGRAAAATPCSPAEQADVDRIAAGVRTALGAEAYAAEYERGRSLDADEALELARAAAPG</sequence>
<dbReference type="GO" id="GO:0006355">
    <property type="term" value="P:regulation of DNA-templated transcription"/>
    <property type="evidence" value="ECO:0007669"/>
    <property type="project" value="InterPro"/>
</dbReference>
<protein>
    <submittedName>
        <fullName evidence="5">Putative ATPase</fullName>
    </submittedName>
</protein>
<proteinExistence type="inferred from homology"/>
<dbReference type="SMART" id="SM00862">
    <property type="entry name" value="Trans_reg_C"/>
    <property type="match status" value="1"/>
</dbReference>
<evidence type="ECO:0000259" key="4">
    <source>
        <dbReference type="PROSITE" id="PS51755"/>
    </source>
</evidence>
<dbReference type="SUPFAM" id="SSF46894">
    <property type="entry name" value="C-terminal effector domain of the bipartite response regulators"/>
    <property type="match status" value="1"/>
</dbReference>
<comment type="similarity">
    <text evidence="1">Belongs to the AfsR/DnrI/RedD regulatory family.</text>
</comment>
<dbReference type="Gene3D" id="1.10.10.10">
    <property type="entry name" value="Winged helix-like DNA-binding domain superfamily/Winged helix DNA-binding domain"/>
    <property type="match status" value="1"/>
</dbReference>
<dbReference type="SUPFAM" id="SSF52540">
    <property type="entry name" value="P-loop containing nucleoside triphosphate hydrolases"/>
    <property type="match status" value="1"/>
</dbReference>
<dbReference type="InterPro" id="IPR036388">
    <property type="entry name" value="WH-like_DNA-bd_sf"/>
</dbReference>
<dbReference type="AlphaFoldDB" id="A0A2T0PSF3"/>
<dbReference type="InterPro" id="IPR001867">
    <property type="entry name" value="OmpR/PhoB-type_DNA-bd"/>
</dbReference>
<dbReference type="SMART" id="SM01043">
    <property type="entry name" value="BTAD"/>
    <property type="match status" value="1"/>
</dbReference>
<dbReference type="Pfam" id="PF25872">
    <property type="entry name" value="HTH_77"/>
    <property type="match status" value="1"/>
</dbReference>
<comment type="caution">
    <text evidence="5">The sequence shown here is derived from an EMBL/GenBank/DDBJ whole genome shotgun (WGS) entry which is preliminary data.</text>
</comment>
<dbReference type="InterPro" id="IPR005158">
    <property type="entry name" value="BTAD"/>
</dbReference>
<dbReference type="PRINTS" id="PR00364">
    <property type="entry name" value="DISEASERSIST"/>
</dbReference>
<dbReference type="PROSITE" id="PS51755">
    <property type="entry name" value="OMPR_PHOB"/>
    <property type="match status" value="1"/>
</dbReference>
<dbReference type="OrthoDB" id="3194665at2"/>
<dbReference type="InterPro" id="IPR011990">
    <property type="entry name" value="TPR-like_helical_dom_sf"/>
</dbReference>
<dbReference type="EMBL" id="PVZC01000013">
    <property type="protein sequence ID" value="PRX91832.1"/>
    <property type="molecule type" value="Genomic_DNA"/>
</dbReference>
<dbReference type="InterPro" id="IPR058852">
    <property type="entry name" value="HTH_77"/>
</dbReference>
<evidence type="ECO:0000256" key="2">
    <source>
        <dbReference type="ARBA" id="ARBA00023125"/>
    </source>
</evidence>
<dbReference type="Gene3D" id="3.40.50.300">
    <property type="entry name" value="P-loop containing nucleotide triphosphate hydrolases"/>
    <property type="match status" value="1"/>
</dbReference>
<dbReference type="Pfam" id="PF03704">
    <property type="entry name" value="BTAD"/>
    <property type="match status" value="1"/>
</dbReference>
<dbReference type="InterPro" id="IPR016032">
    <property type="entry name" value="Sig_transdc_resp-reg_C-effctor"/>
</dbReference>
<keyword evidence="6" id="KW-1185">Reference proteome</keyword>
<dbReference type="InterPro" id="IPR027417">
    <property type="entry name" value="P-loop_NTPase"/>
</dbReference>